<sequence length="227" mass="23431">MTPDVVLLEDGFTDVTASDILAVMDDEGLSSRLVFFTATVACGDLARAIATGACGAISMSAKPEALVQSLRLEKPGSDRARVGNQANGTASFGNNVLAVLTVNERTIMDLVAEGLSDSEIARVLGVSPDIVRIHLDHARQKLGISSRTELSALALSRRCGAMSIVAAAILAALEDTVDASDTAIESFTLMAAKGSAEVVTIKISRKETVTGGNPARVASKDRGGTGT</sequence>
<evidence type="ECO:0000256" key="3">
    <source>
        <dbReference type="ARBA" id="ARBA00023163"/>
    </source>
</evidence>
<keyword evidence="3" id="KW-0804">Transcription</keyword>
<gene>
    <name evidence="5" type="ORF">CQ12_38760</name>
</gene>
<evidence type="ECO:0000256" key="1">
    <source>
        <dbReference type="ARBA" id="ARBA00023015"/>
    </source>
</evidence>
<reference evidence="5 6" key="1">
    <citation type="submission" date="2014-03" db="EMBL/GenBank/DDBJ databases">
        <title>Bradyrhizobium valentinum sp. nov., isolated from effective nodules of Lupinus mariae-josephae, a lupine endemic of basic-lime soils in Eastern Spain.</title>
        <authorList>
            <person name="Duran D."/>
            <person name="Rey L."/>
            <person name="Navarro A."/>
            <person name="Busquets A."/>
            <person name="Imperial J."/>
            <person name="Ruiz-Argueso T."/>
        </authorList>
    </citation>
    <scope>NUCLEOTIDE SEQUENCE [LARGE SCALE GENOMIC DNA]</scope>
    <source>
        <strain evidence="5 6">PAC68</strain>
    </source>
</reference>
<dbReference type="PROSITE" id="PS50043">
    <property type="entry name" value="HTH_LUXR_2"/>
    <property type="match status" value="1"/>
</dbReference>
<dbReference type="CDD" id="cd06170">
    <property type="entry name" value="LuxR_C_like"/>
    <property type="match status" value="1"/>
</dbReference>
<dbReference type="PANTHER" id="PTHR44688:SF16">
    <property type="entry name" value="DNA-BINDING TRANSCRIPTIONAL ACTIVATOR DEVR_DOSR"/>
    <property type="match status" value="1"/>
</dbReference>
<dbReference type="InterPro" id="IPR000792">
    <property type="entry name" value="Tscrpt_reg_LuxR_C"/>
</dbReference>
<dbReference type="EMBL" id="LLXZ01000130">
    <property type="protein sequence ID" value="KRR04421.1"/>
    <property type="molecule type" value="Genomic_DNA"/>
</dbReference>
<dbReference type="STRING" id="280332.CQ12_38760"/>
<evidence type="ECO:0000313" key="5">
    <source>
        <dbReference type="EMBL" id="KRR04421.1"/>
    </source>
</evidence>
<evidence type="ECO:0000259" key="4">
    <source>
        <dbReference type="PROSITE" id="PS50043"/>
    </source>
</evidence>
<keyword evidence="1" id="KW-0805">Transcription regulation</keyword>
<keyword evidence="6" id="KW-1185">Reference proteome</keyword>
<protein>
    <recommendedName>
        <fullName evidence="4">HTH luxR-type domain-containing protein</fullName>
    </recommendedName>
</protein>
<feature type="domain" description="HTH luxR-type" evidence="4">
    <location>
        <begin position="93"/>
        <end position="158"/>
    </location>
</feature>
<dbReference type="InterPro" id="IPR016032">
    <property type="entry name" value="Sig_transdc_resp-reg_C-effctor"/>
</dbReference>
<proteinExistence type="predicted"/>
<keyword evidence="2" id="KW-0238">DNA-binding</keyword>
<dbReference type="Pfam" id="PF00196">
    <property type="entry name" value="GerE"/>
    <property type="match status" value="1"/>
</dbReference>
<name>A0A0R3LFM4_9BRAD</name>
<dbReference type="AlphaFoldDB" id="A0A0R3LFM4"/>
<dbReference type="PRINTS" id="PR00038">
    <property type="entry name" value="HTHLUXR"/>
</dbReference>
<dbReference type="Gene3D" id="3.40.50.2300">
    <property type="match status" value="1"/>
</dbReference>
<feature type="non-terminal residue" evidence="5">
    <location>
        <position position="227"/>
    </location>
</feature>
<dbReference type="GO" id="GO:0003677">
    <property type="term" value="F:DNA binding"/>
    <property type="evidence" value="ECO:0007669"/>
    <property type="project" value="UniProtKB-KW"/>
</dbReference>
<dbReference type="Proteomes" id="UP000050863">
    <property type="component" value="Unassembled WGS sequence"/>
</dbReference>
<dbReference type="PANTHER" id="PTHR44688">
    <property type="entry name" value="DNA-BINDING TRANSCRIPTIONAL ACTIVATOR DEVR_DOSR"/>
    <property type="match status" value="1"/>
</dbReference>
<comment type="caution">
    <text evidence="5">The sequence shown here is derived from an EMBL/GenBank/DDBJ whole genome shotgun (WGS) entry which is preliminary data.</text>
</comment>
<dbReference type="SUPFAM" id="SSF46894">
    <property type="entry name" value="C-terminal effector domain of the bipartite response regulators"/>
    <property type="match status" value="1"/>
</dbReference>
<evidence type="ECO:0000256" key="2">
    <source>
        <dbReference type="ARBA" id="ARBA00023125"/>
    </source>
</evidence>
<dbReference type="GO" id="GO:0006355">
    <property type="term" value="P:regulation of DNA-templated transcription"/>
    <property type="evidence" value="ECO:0007669"/>
    <property type="project" value="InterPro"/>
</dbReference>
<evidence type="ECO:0000313" key="6">
    <source>
        <dbReference type="Proteomes" id="UP000050863"/>
    </source>
</evidence>
<organism evidence="5 6">
    <name type="scientific">Bradyrhizobium jicamae</name>
    <dbReference type="NCBI Taxonomy" id="280332"/>
    <lineage>
        <taxon>Bacteria</taxon>
        <taxon>Pseudomonadati</taxon>
        <taxon>Pseudomonadota</taxon>
        <taxon>Alphaproteobacteria</taxon>
        <taxon>Hyphomicrobiales</taxon>
        <taxon>Nitrobacteraceae</taxon>
        <taxon>Bradyrhizobium</taxon>
    </lineage>
</organism>
<accession>A0A0R3LFM4</accession>
<dbReference type="SMART" id="SM00421">
    <property type="entry name" value="HTH_LUXR"/>
    <property type="match status" value="1"/>
</dbReference>